<dbReference type="EMBL" id="QBMC01000164">
    <property type="protein sequence ID" value="PZO11966.1"/>
    <property type="molecule type" value="Genomic_DNA"/>
</dbReference>
<dbReference type="CDD" id="cd08352">
    <property type="entry name" value="VOC_Bs_YwkD_like"/>
    <property type="match status" value="1"/>
</dbReference>
<sequence length="150" mass="17409">MRLASRRKHNLVCASSRRIPRSLDGGACQHVAIICADYARSKHFYTEILGFEVIAETYRAERDSYKLDLRVGDRDQIELFSFANPPARPSYPEARGLRHLAFAVDDLEAEIAKLHHHNVETEPVRMDEMTGQRFTFFHDPDRLPLELYEH</sequence>
<dbReference type="NCBIfam" id="NF008551">
    <property type="entry name" value="PRK11478.1"/>
    <property type="match status" value="1"/>
</dbReference>
<dbReference type="InterPro" id="IPR051332">
    <property type="entry name" value="Fosfomycin_Res_Enzymes"/>
</dbReference>
<dbReference type="InterPro" id="IPR037478">
    <property type="entry name" value="YwkD-like_dom"/>
</dbReference>
<protein>
    <submittedName>
        <fullName evidence="3">VOC family protein</fullName>
    </submittedName>
</protein>
<evidence type="ECO:0000256" key="1">
    <source>
        <dbReference type="ARBA" id="ARBA00022723"/>
    </source>
</evidence>
<reference evidence="4" key="1">
    <citation type="submission" date="2018-04" db="EMBL/GenBank/DDBJ databases">
        <authorList>
            <person name="Cornet L."/>
        </authorList>
    </citation>
    <scope>NUCLEOTIDE SEQUENCE [LARGE SCALE GENOMIC DNA]</scope>
</reference>
<dbReference type="InterPro" id="IPR037523">
    <property type="entry name" value="VOC_core"/>
</dbReference>
<keyword evidence="1" id="KW-0479">Metal-binding</keyword>
<dbReference type="PANTHER" id="PTHR36113:SF6">
    <property type="entry name" value="FOSFOMYCIN RESISTANCE PROTEIN FOSX"/>
    <property type="match status" value="1"/>
</dbReference>
<dbReference type="InterPro" id="IPR004360">
    <property type="entry name" value="Glyas_Fos-R_dOase_dom"/>
</dbReference>
<evidence type="ECO:0000313" key="3">
    <source>
        <dbReference type="EMBL" id="PZO11966.1"/>
    </source>
</evidence>
<dbReference type="Pfam" id="PF00903">
    <property type="entry name" value="Glyoxalase"/>
    <property type="match status" value="1"/>
</dbReference>
<name>A0A2W4TS24_9CYAN</name>
<dbReference type="GO" id="GO:0046872">
    <property type="term" value="F:metal ion binding"/>
    <property type="evidence" value="ECO:0007669"/>
    <property type="project" value="UniProtKB-KW"/>
</dbReference>
<proteinExistence type="predicted"/>
<comment type="caution">
    <text evidence="3">The sequence shown here is derived from an EMBL/GenBank/DDBJ whole genome shotgun (WGS) entry which is preliminary data.</text>
</comment>
<dbReference type="AlphaFoldDB" id="A0A2W4TS24"/>
<organism evidence="3 4">
    <name type="scientific">Leptolyngbya foveolarum</name>
    <dbReference type="NCBI Taxonomy" id="47253"/>
    <lineage>
        <taxon>Bacteria</taxon>
        <taxon>Bacillati</taxon>
        <taxon>Cyanobacteriota</taxon>
        <taxon>Cyanophyceae</taxon>
        <taxon>Leptolyngbyales</taxon>
        <taxon>Leptolyngbyaceae</taxon>
        <taxon>Leptolyngbya group</taxon>
        <taxon>Leptolyngbya</taxon>
    </lineage>
</organism>
<dbReference type="PANTHER" id="PTHR36113">
    <property type="entry name" value="LYASE, PUTATIVE-RELATED-RELATED"/>
    <property type="match status" value="1"/>
</dbReference>
<dbReference type="InterPro" id="IPR029068">
    <property type="entry name" value="Glyas_Bleomycin-R_OHBP_Dase"/>
</dbReference>
<dbReference type="Proteomes" id="UP000249354">
    <property type="component" value="Unassembled WGS sequence"/>
</dbReference>
<evidence type="ECO:0000313" key="4">
    <source>
        <dbReference type="Proteomes" id="UP000249354"/>
    </source>
</evidence>
<reference evidence="3 4" key="2">
    <citation type="submission" date="2018-06" db="EMBL/GenBank/DDBJ databases">
        <title>Metagenomic assembly of (sub)arctic Cyanobacteria and their associated microbiome from non-axenic cultures.</title>
        <authorList>
            <person name="Baurain D."/>
        </authorList>
    </citation>
    <scope>NUCLEOTIDE SEQUENCE [LARGE SCALE GENOMIC DNA]</scope>
    <source>
        <strain evidence="3">ULC129bin1</strain>
    </source>
</reference>
<accession>A0A2W4TS24</accession>
<feature type="domain" description="VOC" evidence="2">
    <location>
        <begin position="27"/>
        <end position="150"/>
    </location>
</feature>
<gene>
    <name evidence="3" type="ORF">DCF25_18475</name>
</gene>
<dbReference type="Gene3D" id="3.10.180.10">
    <property type="entry name" value="2,3-Dihydroxybiphenyl 1,2-Dioxygenase, domain 1"/>
    <property type="match status" value="1"/>
</dbReference>
<dbReference type="PROSITE" id="PS51819">
    <property type="entry name" value="VOC"/>
    <property type="match status" value="1"/>
</dbReference>
<dbReference type="SUPFAM" id="SSF54593">
    <property type="entry name" value="Glyoxalase/Bleomycin resistance protein/Dihydroxybiphenyl dioxygenase"/>
    <property type="match status" value="1"/>
</dbReference>
<evidence type="ECO:0000259" key="2">
    <source>
        <dbReference type="PROSITE" id="PS51819"/>
    </source>
</evidence>